<dbReference type="InterPro" id="IPR036388">
    <property type="entry name" value="WH-like_DNA-bd_sf"/>
</dbReference>
<dbReference type="InterPro" id="IPR039422">
    <property type="entry name" value="MarR/SlyA-like"/>
</dbReference>
<name>A0ABS1VNB2_9ACTN</name>
<dbReference type="InterPro" id="IPR000835">
    <property type="entry name" value="HTH_MarR-typ"/>
</dbReference>
<proteinExistence type="predicted"/>
<feature type="domain" description="HTH marR-type" evidence="1">
    <location>
        <begin position="21"/>
        <end position="158"/>
    </location>
</feature>
<dbReference type="EMBL" id="JAENHO010000005">
    <property type="protein sequence ID" value="MBL7256128.1"/>
    <property type="molecule type" value="Genomic_DNA"/>
</dbReference>
<dbReference type="PANTHER" id="PTHR33164">
    <property type="entry name" value="TRANSCRIPTIONAL REGULATOR, MARR FAMILY"/>
    <property type="match status" value="1"/>
</dbReference>
<dbReference type="RefSeq" id="WP_202992694.1">
    <property type="nucleotide sequence ID" value="NZ_JAENHO010000005.1"/>
</dbReference>
<dbReference type="SUPFAM" id="SSF46785">
    <property type="entry name" value="Winged helix' DNA-binding domain"/>
    <property type="match status" value="1"/>
</dbReference>
<reference evidence="2 3" key="1">
    <citation type="submission" date="2021-01" db="EMBL/GenBank/DDBJ databases">
        <title>Actinoplanes sp. nov. LDG1-01 isolated from lichen.</title>
        <authorList>
            <person name="Saeng-In P."/>
            <person name="Phongsopitanun W."/>
            <person name="Kanchanasin P."/>
            <person name="Yuki M."/>
            <person name="Kudo T."/>
            <person name="Ohkuma M."/>
            <person name="Tanasupawat S."/>
        </authorList>
    </citation>
    <scope>NUCLEOTIDE SEQUENCE [LARGE SCALE GENOMIC DNA]</scope>
    <source>
        <strain evidence="2 3">LDG1-01</strain>
    </source>
</reference>
<dbReference type="PROSITE" id="PS50995">
    <property type="entry name" value="HTH_MARR_2"/>
    <property type="match status" value="1"/>
</dbReference>
<organism evidence="2 3">
    <name type="scientific">Paractinoplanes lichenicola</name>
    <dbReference type="NCBI Taxonomy" id="2802976"/>
    <lineage>
        <taxon>Bacteria</taxon>
        <taxon>Bacillati</taxon>
        <taxon>Actinomycetota</taxon>
        <taxon>Actinomycetes</taxon>
        <taxon>Micromonosporales</taxon>
        <taxon>Micromonosporaceae</taxon>
        <taxon>Paractinoplanes</taxon>
    </lineage>
</organism>
<gene>
    <name evidence="2" type="ORF">JKJ07_17675</name>
</gene>
<dbReference type="Proteomes" id="UP000598996">
    <property type="component" value="Unassembled WGS sequence"/>
</dbReference>
<evidence type="ECO:0000313" key="2">
    <source>
        <dbReference type="EMBL" id="MBL7256128.1"/>
    </source>
</evidence>
<evidence type="ECO:0000313" key="3">
    <source>
        <dbReference type="Proteomes" id="UP000598996"/>
    </source>
</evidence>
<dbReference type="SMART" id="SM00347">
    <property type="entry name" value="HTH_MARR"/>
    <property type="match status" value="1"/>
</dbReference>
<dbReference type="Gene3D" id="1.10.10.10">
    <property type="entry name" value="Winged helix-like DNA-binding domain superfamily/Winged helix DNA-binding domain"/>
    <property type="match status" value="1"/>
</dbReference>
<keyword evidence="3" id="KW-1185">Reference proteome</keyword>
<protein>
    <submittedName>
        <fullName evidence="2">Winged helix-turn-helix transcriptional regulator</fullName>
    </submittedName>
</protein>
<accession>A0ABS1VNB2</accession>
<comment type="caution">
    <text evidence="2">The sequence shown here is derived from an EMBL/GenBank/DDBJ whole genome shotgun (WGS) entry which is preliminary data.</text>
</comment>
<dbReference type="InterPro" id="IPR036390">
    <property type="entry name" value="WH_DNA-bd_sf"/>
</dbReference>
<evidence type="ECO:0000259" key="1">
    <source>
        <dbReference type="PROSITE" id="PS50995"/>
    </source>
</evidence>
<sequence length="187" mass="20521">MSTDTSDERVAQEAPWLDSEERAAWMTLMAMVMTLPTAIEAQLKRDSGINFFEYSILSSLSRPQEHAVQMSNLAHMSGGSLSRLSHAVSRLEKQGYVRRRTNEAGEGRCIEAVLTPEGYAALVAAAPGHVREARRLVFDNLTPAQVRQLQRIAHEITAVAAPATSRHIDSEIEAADRAEQGRPIPGC</sequence>
<dbReference type="PANTHER" id="PTHR33164:SF99">
    <property type="entry name" value="MARR FAMILY REGULATORY PROTEIN"/>
    <property type="match status" value="1"/>
</dbReference>